<evidence type="ECO:0000313" key="2">
    <source>
        <dbReference type="Proteomes" id="UP000324326"/>
    </source>
</evidence>
<sequence>MVLNHALKKHGKIRRNRAAAFIILHSAYARRASDSALFIMSAAVSSGVKSDESIQSPDLGFSFFRMS</sequence>
<comment type="caution">
    <text evidence="1">The sequence shown here is derived from an EMBL/GenBank/DDBJ whole genome shotgun (WGS) entry which is preliminary data.</text>
</comment>
<dbReference type="EMBL" id="QSND01000002">
    <property type="protein sequence ID" value="KAA6452017.1"/>
    <property type="molecule type" value="Genomic_DNA"/>
</dbReference>
<proteinExistence type="predicted"/>
<reference evidence="1 2" key="1">
    <citation type="submission" date="2018-08" db="EMBL/GenBank/DDBJ databases">
        <title>Bacillus phenotypic plasticity.</title>
        <authorList>
            <person name="Hurtado E."/>
        </authorList>
    </citation>
    <scope>NUCLEOTIDE SEQUENCE [LARGE SCALE GENOMIC DNA]</scope>
    <source>
        <strain evidence="1 2">427</strain>
    </source>
</reference>
<organism evidence="1 2">
    <name type="scientific">Bacillus swezeyi</name>
    <dbReference type="NCBI Taxonomy" id="1925020"/>
    <lineage>
        <taxon>Bacteria</taxon>
        <taxon>Bacillati</taxon>
        <taxon>Bacillota</taxon>
        <taxon>Bacilli</taxon>
        <taxon>Bacillales</taxon>
        <taxon>Bacillaceae</taxon>
        <taxon>Bacillus</taxon>
    </lineage>
</organism>
<gene>
    <name evidence="1" type="ORF">DX927_15070</name>
</gene>
<accession>A0A5M8RTR9</accession>
<dbReference type="Proteomes" id="UP000324326">
    <property type="component" value="Unassembled WGS sequence"/>
</dbReference>
<dbReference type="AlphaFoldDB" id="A0A5M8RTR9"/>
<name>A0A5M8RTR9_9BACI</name>
<evidence type="ECO:0000313" key="1">
    <source>
        <dbReference type="EMBL" id="KAA6452017.1"/>
    </source>
</evidence>
<protein>
    <submittedName>
        <fullName evidence="1">Uncharacterized protein</fullName>
    </submittedName>
</protein>